<keyword evidence="3" id="KW-1185">Reference proteome</keyword>
<dbReference type="GeneID" id="87103779"/>
<dbReference type="KEGG" id="neu:NE0579"/>
<dbReference type="PhylomeDB" id="Q82WT2"/>
<dbReference type="RefSeq" id="WP_011111205.1">
    <property type="nucleotide sequence ID" value="NC_004757.1"/>
</dbReference>
<gene>
    <name evidence="2" type="ordered locus">NE0579</name>
</gene>
<feature type="domain" description="EAL" evidence="1">
    <location>
        <begin position="23"/>
        <end position="262"/>
    </location>
</feature>
<reference evidence="2 3" key="1">
    <citation type="journal article" date="2003" name="J. Bacteriol.">
        <title>Complete genome sequence of the ammonia-oxidizing bacterium and obligate chemolithoautotroph Nitrosomonas europaea.</title>
        <authorList>
            <person name="Chain P."/>
            <person name="Lamerdin J."/>
            <person name="Larimer F."/>
            <person name="Regala W."/>
            <person name="Land M."/>
            <person name="Hauser L."/>
            <person name="Hooper A."/>
            <person name="Klotz M."/>
            <person name="Norton J."/>
            <person name="Sayavedra-Soto L."/>
            <person name="Arciero D."/>
            <person name="Hommes N."/>
            <person name="Whittaker M."/>
            <person name="Arp D."/>
        </authorList>
    </citation>
    <scope>NUCLEOTIDE SEQUENCE [LARGE SCALE GENOMIC DNA]</scope>
    <source>
        <strain evidence="3">ATCC 19718 / CIP 103999 / KCTC 2705 / NBRC 14298</strain>
    </source>
</reference>
<evidence type="ECO:0000313" key="2">
    <source>
        <dbReference type="EMBL" id="CAD84490.1"/>
    </source>
</evidence>
<proteinExistence type="predicted"/>
<dbReference type="PANTHER" id="PTHR33121:SF76">
    <property type="entry name" value="SIGNALING PROTEIN"/>
    <property type="match status" value="1"/>
</dbReference>
<name>Q82WT2_NITEU</name>
<dbReference type="eggNOG" id="COG2200">
    <property type="taxonomic scope" value="Bacteria"/>
</dbReference>
<dbReference type="PROSITE" id="PS50883">
    <property type="entry name" value="EAL"/>
    <property type="match status" value="1"/>
</dbReference>
<dbReference type="GO" id="GO:0071111">
    <property type="term" value="F:cyclic-guanylate-specific phosphodiesterase activity"/>
    <property type="evidence" value="ECO:0007669"/>
    <property type="project" value="InterPro"/>
</dbReference>
<dbReference type="SMART" id="SM00052">
    <property type="entry name" value="EAL"/>
    <property type="match status" value="1"/>
</dbReference>
<evidence type="ECO:0000313" key="3">
    <source>
        <dbReference type="Proteomes" id="UP000001416"/>
    </source>
</evidence>
<dbReference type="AlphaFoldDB" id="Q82WT2"/>
<dbReference type="OrthoDB" id="9813903at2"/>
<dbReference type="InterPro" id="IPR001633">
    <property type="entry name" value="EAL_dom"/>
</dbReference>
<organism evidence="2 3">
    <name type="scientific">Nitrosomonas europaea (strain ATCC 19718 / CIP 103999 / KCTC 2705 / NBRC 14298)</name>
    <dbReference type="NCBI Taxonomy" id="228410"/>
    <lineage>
        <taxon>Bacteria</taxon>
        <taxon>Pseudomonadati</taxon>
        <taxon>Pseudomonadota</taxon>
        <taxon>Betaproteobacteria</taxon>
        <taxon>Nitrosomonadales</taxon>
        <taxon>Nitrosomonadaceae</taxon>
        <taxon>Nitrosomonas</taxon>
    </lineage>
</organism>
<dbReference type="InterPro" id="IPR035919">
    <property type="entry name" value="EAL_sf"/>
</dbReference>
<dbReference type="InterPro" id="IPR050706">
    <property type="entry name" value="Cyclic-di-GMP_PDE-like"/>
</dbReference>
<sequence>MNRTTAKPFTVMDEFELIKAATDYSLEQDENGRISGNFYHCKLTSAFQVILDIHENNIIGHAAYIRSESNGEVSLWPWQVFALASKDEQLIDLDRLCRAIHALNYFKKNFDTNTGQLFLSVHPRLLSSIQNEHGRTFKDFLDLTGISTSRIVIEIPPALNHDWKLLQKLIINYRSYGYQIALNFSSTNGHWLLGTDDLHPDILIVQAHELLHYQLNDYPEDNSTRDAGFRLHVRKIETQEQLTAAKQAGAHYLQGNFLGKTV</sequence>
<dbReference type="Pfam" id="PF00563">
    <property type="entry name" value="EAL"/>
    <property type="match status" value="1"/>
</dbReference>
<dbReference type="PANTHER" id="PTHR33121">
    <property type="entry name" value="CYCLIC DI-GMP PHOSPHODIESTERASE PDEF"/>
    <property type="match status" value="1"/>
</dbReference>
<dbReference type="Gene3D" id="3.20.20.450">
    <property type="entry name" value="EAL domain"/>
    <property type="match status" value="1"/>
</dbReference>
<dbReference type="Proteomes" id="UP000001416">
    <property type="component" value="Chromosome"/>
</dbReference>
<dbReference type="SUPFAM" id="SSF141868">
    <property type="entry name" value="EAL domain-like"/>
    <property type="match status" value="1"/>
</dbReference>
<protein>
    <recommendedName>
        <fullName evidence="1">EAL domain-containing protein</fullName>
    </recommendedName>
</protein>
<dbReference type="HOGENOM" id="CLU_000445_70_12_4"/>
<evidence type="ECO:0000259" key="1">
    <source>
        <dbReference type="PROSITE" id="PS50883"/>
    </source>
</evidence>
<dbReference type="EMBL" id="AL954747">
    <property type="protein sequence ID" value="CAD84490.1"/>
    <property type="molecule type" value="Genomic_DNA"/>
</dbReference>
<accession>Q82WT2</accession>
<dbReference type="STRING" id="228410.NE0579"/>